<sequence length="102" mass="11394">MAPPMRKWLPDGWNYIDYEERPGSTVKDFDPSNVSESNSRAAAYRKPKNGKRHSKAKKGRTKKQSTTNPPIAAEQKKQTDSPAGNQCLMSPCACFRSGRGKH</sequence>
<gene>
    <name evidence="2" type="ORF">F0562_014854</name>
</gene>
<dbReference type="EMBL" id="CM018049">
    <property type="protein sequence ID" value="KAA8520598.1"/>
    <property type="molecule type" value="Genomic_DNA"/>
</dbReference>
<name>A0A5J4ZS97_9ASTE</name>
<dbReference type="Proteomes" id="UP000325577">
    <property type="component" value="Linkage Group LG6"/>
</dbReference>
<evidence type="ECO:0000256" key="1">
    <source>
        <dbReference type="SAM" id="MobiDB-lite"/>
    </source>
</evidence>
<organism evidence="2 3">
    <name type="scientific">Nyssa sinensis</name>
    <dbReference type="NCBI Taxonomy" id="561372"/>
    <lineage>
        <taxon>Eukaryota</taxon>
        <taxon>Viridiplantae</taxon>
        <taxon>Streptophyta</taxon>
        <taxon>Embryophyta</taxon>
        <taxon>Tracheophyta</taxon>
        <taxon>Spermatophyta</taxon>
        <taxon>Magnoliopsida</taxon>
        <taxon>eudicotyledons</taxon>
        <taxon>Gunneridae</taxon>
        <taxon>Pentapetalae</taxon>
        <taxon>asterids</taxon>
        <taxon>Cornales</taxon>
        <taxon>Nyssaceae</taxon>
        <taxon>Nyssa</taxon>
    </lineage>
</organism>
<dbReference type="AlphaFoldDB" id="A0A5J4ZS97"/>
<feature type="region of interest" description="Disordered" evidence="1">
    <location>
        <begin position="21"/>
        <end position="102"/>
    </location>
</feature>
<feature type="compositionally biased region" description="Basic and acidic residues" evidence="1">
    <location>
        <begin position="21"/>
        <end position="30"/>
    </location>
</feature>
<proteinExistence type="predicted"/>
<feature type="compositionally biased region" description="Basic residues" evidence="1">
    <location>
        <begin position="43"/>
        <end position="63"/>
    </location>
</feature>
<keyword evidence="3" id="KW-1185">Reference proteome</keyword>
<evidence type="ECO:0000313" key="2">
    <source>
        <dbReference type="EMBL" id="KAA8520598.1"/>
    </source>
</evidence>
<reference evidence="2 3" key="1">
    <citation type="submission" date="2019-09" db="EMBL/GenBank/DDBJ databases">
        <title>A chromosome-level genome assembly of the Chinese tupelo Nyssa sinensis.</title>
        <authorList>
            <person name="Yang X."/>
            <person name="Kang M."/>
            <person name="Yang Y."/>
            <person name="Xiong H."/>
            <person name="Wang M."/>
            <person name="Zhang Z."/>
            <person name="Wang Z."/>
            <person name="Wu H."/>
            <person name="Ma T."/>
            <person name="Liu J."/>
            <person name="Xi Z."/>
        </authorList>
    </citation>
    <scope>NUCLEOTIDE SEQUENCE [LARGE SCALE GENOMIC DNA]</scope>
    <source>
        <strain evidence="2">J267</strain>
        <tissue evidence="2">Leaf</tissue>
    </source>
</reference>
<evidence type="ECO:0000313" key="3">
    <source>
        <dbReference type="Proteomes" id="UP000325577"/>
    </source>
</evidence>
<accession>A0A5J4ZS97</accession>
<protein>
    <submittedName>
        <fullName evidence="2">Uncharacterized protein</fullName>
    </submittedName>
</protein>